<accession>A0A7K4BZK8</accession>
<name>A0A7K4BZK8_9ARCH</name>
<evidence type="ECO:0000313" key="2">
    <source>
        <dbReference type="Proteomes" id="UP000526302"/>
    </source>
</evidence>
<dbReference type="InterPro" id="IPR003768">
    <property type="entry name" value="ScpA"/>
</dbReference>
<gene>
    <name evidence="1" type="ORF">GX950_01705</name>
</gene>
<dbReference type="Proteomes" id="UP000526302">
    <property type="component" value="Unassembled WGS sequence"/>
</dbReference>
<organism evidence="1 2">
    <name type="scientific">Candidatus Iainarchaeum sp</name>
    <dbReference type="NCBI Taxonomy" id="3101447"/>
    <lineage>
        <taxon>Archaea</taxon>
        <taxon>Candidatus Iainarchaeota</taxon>
        <taxon>Candidatus Iainarchaeia</taxon>
        <taxon>Candidatus Iainarchaeales</taxon>
        <taxon>Candidatus Iainarchaeaceae</taxon>
        <taxon>Candidatus Iainarchaeum</taxon>
    </lineage>
</organism>
<sequence>MPKILPNKDVYPVDFPEDEMLDSTFSESEVEYERDYSKIDLVDLIDQPAWKTILLDLVESEKMDPWDIDVIVLAEKYIKKINDLETNNLRVPANAILACAILVKTKSKYLKLSSLDEEEEEQKISPEQRALFLEELPDLVANRSFREGKISLDELVSSIEDIIHRTTPKKSASRVVPRMEINFDSVSIEEKMSSVFELIKQKVDSQGIVLFKDLILDENTDEIVDTFLPVLFLMNGGKLIAYQNEFFGDIFVQLIREPIPITPEAK</sequence>
<reference evidence="1 2" key="1">
    <citation type="journal article" date="2020" name="Biotechnol. Biofuels">
        <title>New insights from the biogas microbiome by comprehensive genome-resolved metagenomics of nearly 1600 species originating from multiple anaerobic digesters.</title>
        <authorList>
            <person name="Campanaro S."/>
            <person name="Treu L."/>
            <person name="Rodriguez-R L.M."/>
            <person name="Kovalovszki A."/>
            <person name="Ziels R.M."/>
            <person name="Maus I."/>
            <person name="Zhu X."/>
            <person name="Kougias P.G."/>
            <person name="Basile A."/>
            <person name="Luo G."/>
            <person name="Schluter A."/>
            <person name="Konstantinidis K.T."/>
            <person name="Angelidaki I."/>
        </authorList>
    </citation>
    <scope>NUCLEOTIDE SEQUENCE [LARGE SCALE GENOMIC DNA]</scope>
    <source>
        <strain evidence="1">AS22ysBPME_79</strain>
    </source>
</reference>
<dbReference type="PANTHER" id="PTHR33969:SF2">
    <property type="entry name" value="SEGREGATION AND CONDENSATION PROTEIN A"/>
    <property type="match status" value="1"/>
</dbReference>
<protein>
    <submittedName>
        <fullName evidence="1">Segregation/condensation protein A</fullName>
    </submittedName>
</protein>
<proteinExistence type="predicted"/>
<dbReference type="PANTHER" id="PTHR33969">
    <property type="entry name" value="SEGREGATION AND CONDENSATION PROTEIN A"/>
    <property type="match status" value="1"/>
</dbReference>
<dbReference type="Gene3D" id="1.10.10.580">
    <property type="entry name" value="Structural maintenance of chromosome 1. Chain E"/>
    <property type="match status" value="1"/>
</dbReference>
<dbReference type="InterPro" id="IPR023093">
    <property type="entry name" value="ScpA-like_C"/>
</dbReference>
<dbReference type="Gene3D" id="6.10.250.2410">
    <property type="match status" value="1"/>
</dbReference>
<evidence type="ECO:0000313" key="1">
    <source>
        <dbReference type="EMBL" id="NMA44509.1"/>
    </source>
</evidence>
<comment type="caution">
    <text evidence="1">The sequence shown here is derived from an EMBL/GenBank/DDBJ whole genome shotgun (WGS) entry which is preliminary data.</text>
</comment>
<dbReference type="EMBL" id="JAAZKV010000012">
    <property type="protein sequence ID" value="NMA44509.1"/>
    <property type="molecule type" value="Genomic_DNA"/>
</dbReference>
<dbReference type="AlphaFoldDB" id="A0A7K4BZK8"/>
<dbReference type="Pfam" id="PF02616">
    <property type="entry name" value="SMC_ScpA"/>
    <property type="match status" value="1"/>
</dbReference>